<accession>A0ACC3DQR0</accession>
<dbReference type="EMBL" id="JAWDJW010001395">
    <property type="protein sequence ID" value="KAK3079076.1"/>
    <property type="molecule type" value="Genomic_DNA"/>
</dbReference>
<keyword evidence="2" id="KW-1185">Reference proteome</keyword>
<reference evidence="1" key="1">
    <citation type="submission" date="2024-09" db="EMBL/GenBank/DDBJ databases">
        <title>Black Yeasts Isolated from many extreme environments.</title>
        <authorList>
            <person name="Coleine C."/>
            <person name="Stajich J.E."/>
            <person name="Selbmann L."/>
        </authorList>
    </citation>
    <scope>NUCLEOTIDE SEQUENCE</scope>
    <source>
        <strain evidence="1">CCFEE 5737</strain>
    </source>
</reference>
<protein>
    <submittedName>
        <fullName evidence="1">Uncharacterized protein</fullName>
    </submittedName>
</protein>
<name>A0ACC3DQR0_9PEZI</name>
<proteinExistence type="predicted"/>
<evidence type="ECO:0000313" key="2">
    <source>
        <dbReference type="Proteomes" id="UP001186974"/>
    </source>
</evidence>
<dbReference type="Proteomes" id="UP001186974">
    <property type="component" value="Unassembled WGS sequence"/>
</dbReference>
<organism evidence="1 2">
    <name type="scientific">Coniosporium uncinatum</name>
    <dbReference type="NCBI Taxonomy" id="93489"/>
    <lineage>
        <taxon>Eukaryota</taxon>
        <taxon>Fungi</taxon>
        <taxon>Dikarya</taxon>
        <taxon>Ascomycota</taxon>
        <taxon>Pezizomycotina</taxon>
        <taxon>Dothideomycetes</taxon>
        <taxon>Dothideomycetes incertae sedis</taxon>
        <taxon>Coniosporium</taxon>
    </lineage>
</organism>
<sequence>MAPEIPRKPPPQVGDYTVLPLQYPPVASFPRRTTHYLYIRPHAPKVPTPDSARSLFAVNVPIDATETSLRKFFAQSTLSERRVERVEFEDLSPKKSIASLNVITGKKRKRSKDSTVRVAEEVLGEEADLPKIWDREILRSGSCAIIVFVDRASADAVLKTCRRVAKKGEHVEWNGDGSLGLQRYSTHHALTYPPQAALQSSINAYLTAFQQREVARTKLLARQRAVPDADGFVTVTKGGRAGPARQEEAELAREKEKEKDSKRVGGDFYRFQTREVRKAKEGELKRKFAEDRERVQKMREGKKLRLE</sequence>
<evidence type="ECO:0000313" key="1">
    <source>
        <dbReference type="EMBL" id="KAK3079076.1"/>
    </source>
</evidence>
<gene>
    <name evidence="1" type="ORF">LTS18_005805</name>
</gene>
<comment type="caution">
    <text evidence="1">The sequence shown here is derived from an EMBL/GenBank/DDBJ whole genome shotgun (WGS) entry which is preliminary data.</text>
</comment>